<feature type="binding site" evidence="7">
    <location>
        <position position="152"/>
    </location>
    <ligand>
        <name>oxalate</name>
        <dbReference type="ChEBI" id="CHEBI:30623"/>
    </ligand>
</feature>
<feature type="binding site" evidence="8">
    <location>
        <position position="150"/>
    </location>
    <ligand>
        <name>Mn(2+)</name>
        <dbReference type="ChEBI" id="CHEBI:29035"/>
    </ligand>
</feature>
<name>A0A176WJB4_MARPO</name>
<feature type="binding site" evidence="8">
    <location>
        <position position="196"/>
    </location>
    <ligand>
        <name>Mn(2+)</name>
        <dbReference type="ChEBI" id="CHEBI:29035"/>
    </ligand>
</feature>
<dbReference type="PRINTS" id="PR00325">
    <property type="entry name" value="GERMIN"/>
</dbReference>
<dbReference type="CDD" id="cd02241">
    <property type="entry name" value="cupin_OxOx"/>
    <property type="match status" value="1"/>
</dbReference>
<gene>
    <name evidence="11" type="ORF">AXG93_673s1410</name>
</gene>
<comment type="caution">
    <text evidence="11">The sequence shown here is derived from an EMBL/GenBank/DDBJ whole genome shotgun (WGS) entry which is preliminary data.</text>
</comment>
<dbReference type="PANTHER" id="PTHR31238">
    <property type="entry name" value="GERMIN-LIKE PROTEIN SUBFAMILY 3 MEMBER 3"/>
    <property type="match status" value="1"/>
</dbReference>
<dbReference type="SMR" id="A0A176WJB4"/>
<dbReference type="Pfam" id="PF00190">
    <property type="entry name" value="Cupin_1"/>
    <property type="match status" value="1"/>
</dbReference>
<feature type="binding site" evidence="8">
    <location>
        <position position="152"/>
    </location>
    <ligand>
        <name>Mn(2+)</name>
        <dbReference type="ChEBI" id="CHEBI:29035"/>
    </ligand>
</feature>
<evidence type="ECO:0000256" key="1">
    <source>
        <dbReference type="ARBA" id="ARBA00004271"/>
    </source>
</evidence>
<evidence type="ECO:0000256" key="6">
    <source>
        <dbReference type="ARBA" id="ARBA00023211"/>
    </source>
</evidence>
<feature type="binding site" evidence="8">
    <location>
        <position position="157"/>
    </location>
    <ligand>
        <name>Mn(2+)</name>
        <dbReference type="ChEBI" id="CHEBI:29035"/>
    </ligand>
</feature>
<evidence type="ECO:0000256" key="7">
    <source>
        <dbReference type="PIRSR" id="PIRSR601929-1"/>
    </source>
</evidence>
<dbReference type="InterPro" id="IPR006045">
    <property type="entry name" value="Cupin_1"/>
</dbReference>
<dbReference type="AlphaFoldDB" id="A0A176WJB4"/>
<dbReference type="InterPro" id="IPR014710">
    <property type="entry name" value="RmlC-like_jellyroll"/>
</dbReference>
<keyword evidence="5 7" id="KW-0479">Metal-binding</keyword>
<evidence type="ECO:0000256" key="3">
    <source>
        <dbReference type="ARBA" id="ARBA00022523"/>
    </source>
</evidence>
<keyword evidence="3 9" id="KW-0052">Apoplast</keyword>
<feature type="binding site" evidence="7">
    <location>
        <position position="147"/>
    </location>
    <ligand>
        <name>oxalate</name>
        <dbReference type="ChEBI" id="CHEBI:30623"/>
    </ligand>
</feature>
<organism evidence="11 12">
    <name type="scientific">Marchantia polymorpha subsp. ruderalis</name>
    <dbReference type="NCBI Taxonomy" id="1480154"/>
    <lineage>
        <taxon>Eukaryota</taxon>
        <taxon>Viridiplantae</taxon>
        <taxon>Streptophyta</taxon>
        <taxon>Embryophyta</taxon>
        <taxon>Marchantiophyta</taxon>
        <taxon>Marchantiopsida</taxon>
        <taxon>Marchantiidae</taxon>
        <taxon>Marchantiales</taxon>
        <taxon>Marchantiaceae</taxon>
        <taxon>Marchantia</taxon>
    </lineage>
</organism>
<dbReference type="Gene3D" id="2.60.120.10">
    <property type="entry name" value="Jelly Rolls"/>
    <property type="match status" value="1"/>
</dbReference>
<evidence type="ECO:0000256" key="9">
    <source>
        <dbReference type="RuleBase" id="RU366015"/>
    </source>
</evidence>
<evidence type="ECO:0000256" key="2">
    <source>
        <dbReference type="ARBA" id="ARBA00007456"/>
    </source>
</evidence>
<protein>
    <recommendedName>
        <fullName evidence="9">Germin-like protein</fullName>
    </recommendedName>
</protein>
<dbReference type="EMBL" id="LVLJ01000698">
    <property type="protein sequence ID" value="OAE32964.1"/>
    <property type="molecule type" value="Genomic_DNA"/>
</dbReference>
<proteinExistence type="inferred from homology"/>
<sequence>MALCQLQENNQVPQLFMTQQPHRCWMKYTKHRLQTRAELQTCLAQATRSVSATLIHPVNCALTLQSVQTSDPELTKNFQVPAGINAADINGTFFTNTFFRNVMANATSPFATVTTVNVVAPASAPFLAVEGLGVSMALLQFPPGTVNPPHTHPCGTELLFVIEGALEVGMVDTNNKLFTSMLHKGDIFAFPKGLVHFQINNDKYQTVTALAAFSSFNAGLVRLPSTLFNSSAPISDEVLEISFGVSGDVVKALRAQFA</sequence>
<dbReference type="Proteomes" id="UP000077202">
    <property type="component" value="Unassembled WGS sequence"/>
</dbReference>
<dbReference type="SMART" id="SM00835">
    <property type="entry name" value="Cupin_1"/>
    <property type="match status" value="1"/>
</dbReference>
<evidence type="ECO:0000256" key="4">
    <source>
        <dbReference type="ARBA" id="ARBA00022525"/>
    </source>
</evidence>
<evidence type="ECO:0000259" key="10">
    <source>
        <dbReference type="SMART" id="SM00835"/>
    </source>
</evidence>
<evidence type="ECO:0000313" key="11">
    <source>
        <dbReference type="EMBL" id="OAE32964.1"/>
    </source>
</evidence>
<dbReference type="SUPFAM" id="SSF51182">
    <property type="entry name" value="RmlC-like cupins"/>
    <property type="match status" value="1"/>
</dbReference>
<feature type="binding site" evidence="7">
    <location>
        <position position="157"/>
    </location>
    <ligand>
        <name>oxalate</name>
        <dbReference type="ChEBI" id="CHEBI:30623"/>
    </ligand>
</feature>
<evidence type="ECO:0000256" key="8">
    <source>
        <dbReference type="PIRSR" id="PIRSR601929-2"/>
    </source>
</evidence>
<feature type="domain" description="Cupin type-1" evidence="10">
    <location>
        <begin position="116"/>
        <end position="251"/>
    </location>
</feature>
<comment type="similarity">
    <text evidence="2 9">Belongs to the germin family.</text>
</comment>
<dbReference type="InterPro" id="IPR001929">
    <property type="entry name" value="Germin"/>
</dbReference>
<dbReference type="InterPro" id="IPR011051">
    <property type="entry name" value="RmlC_Cupin_sf"/>
</dbReference>
<accession>A0A176WJB4</accession>
<keyword evidence="6 7" id="KW-0464">Manganese</keyword>
<evidence type="ECO:0000313" key="12">
    <source>
        <dbReference type="Proteomes" id="UP000077202"/>
    </source>
</evidence>
<keyword evidence="12" id="KW-1185">Reference proteome</keyword>
<keyword evidence="4 9" id="KW-0964">Secreted</keyword>
<reference evidence="11" key="1">
    <citation type="submission" date="2016-03" db="EMBL/GenBank/DDBJ databases">
        <title>Mechanisms controlling the formation of the plant cell surface in tip-growing cells are functionally conserved among land plants.</title>
        <authorList>
            <person name="Honkanen S."/>
            <person name="Jones V.A."/>
            <person name="Morieri G."/>
            <person name="Champion C."/>
            <person name="Hetherington A.J."/>
            <person name="Kelly S."/>
            <person name="Saint-Marcoux D."/>
            <person name="Proust H."/>
            <person name="Prescott H."/>
            <person name="Dolan L."/>
        </authorList>
    </citation>
    <scope>NUCLEOTIDE SEQUENCE [LARGE SCALE GENOMIC DNA]</scope>
    <source>
        <tissue evidence="11">Whole gametophyte</tissue>
    </source>
</reference>
<dbReference type="GO" id="GO:0048046">
    <property type="term" value="C:apoplast"/>
    <property type="evidence" value="ECO:0007669"/>
    <property type="project" value="UniProtKB-SubCell"/>
</dbReference>
<comment type="subcellular location">
    <subcellularLocation>
        <location evidence="1 9">Secreted</location>
        <location evidence="1 9">Extracellular space</location>
        <location evidence="1 9">Apoplast</location>
    </subcellularLocation>
</comment>
<evidence type="ECO:0000256" key="5">
    <source>
        <dbReference type="ARBA" id="ARBA00022723"/>
    </source>
</evidence>
<dbReference type="GO" id="GO:0030145">
    <property type="term" value="F:manganese ion binding"/>
    <property type="evidence" value="ECO:0007669"/>
    <property type="project" value="UniProtKB-UniRule"/>
</dbReference>